<accession>A0A7G9STP5</accession>
<dbReference type="RefSeq" id="WP_187553735.1">
    <property type="nucleotide sequence ID" value="NZ_BMZL01000002.1"/>
</dbReference>
<evidence type="ECO:0000313" key="2">
    <source>
        <dbReference type="EMBL" id="QNN71220.1"/>
    </source>
</evidence>
<evidence type="ECO:0000313" key="3">
    <source>
        <dbReference type="Proteomes" id="UP000515804"/>
    </source>
</evidence>
<gene>
    <name evidence="2" type="ORF">H9L16_06605</name>
</gene>
<dbReference type="EMBL" id="CP060719">
    <property type="protein sequence ID" value="QNN71220.1"/>
    <property type="molecule type" value="Genomic_DNA"/>
</dbReference>
<dbReference type="InterPro" id="IPR001387">
    <property type="entry name" value="Cro/C1-type_HTH"/>
</dbReference>
<dbReference type="GO" id="GO:0003677">
    <property type="term" value="F:DNA binding"/>
    <property type="evidence" value="ECO:0007669"/>
    <property type="project" value="InterPro"/>
</dbReference>
<dbReference type="PROSITE" id="PS50943">
    <property type="entry name" value="HTH_CROC1"/>
    <property type="match status" value="1"/>
</dbReference>
<dbReference type="SUPFAM" id="SSF47413">
    <property type="entry name" value="lambda repressor-like DNA-binding domains"/>
    <property type="match status" value="1"/>
</dbReference>
<dbReference type="AlphaFoldDB" id="A0A7G9STP5"/>
<proteinExistence type="predicted"/>
<dbReference type="KEGG" id="tcn:H9L16_06605"/>
<keyword evidence="3" id="KW-1185">Reference proteome</keyword>
<name>A0A7G9STP5_9GAMM</name>
<sequence length="128" mass="13646">MKSEQAAFGERFRAALKAQGQSESPKEIADLLPRYGGTPVSAQAVSGWLTGKSVPRQANVRALAKMLRMDAHALQYGDAAGHQVREPGKAWKIPAADQLAIDAFLALPNAQRKAIRDLIATLAASVPT</sequence>
<dbReference type="Proteomes" id="UP000515804">
    <property type="component" value="Chromosome"/>
</dbReference>
<dbReference type="InterPro" id="IPR010982">
    <property type="entry name" value="Lambda_DNA-bd_dom_sf"/>
</dbReference>
<dbReference type="Gene3D" id="1.10.260.40">
    <property type="entry name" value="lambda repressor-like DNA-binding domains"/>
    <property type="match status" value="1"/>
</dbReference>
<feature type="domain" description="HTH cro/C1-type" evidence="1">
    <location>
        <begin position="40"/>
        <end position="74"/>
    </location>
</feature>
<evidence type="ECO:0000259" key="1">
    <source>
        <dbReference type="PROSITE" id="PS50943"/>
    </source>
</evidence>
<reference evidence="2 3" key="1">
    <citation type="submission" date="2020-08" db="EMBL/GenBank/DDBJ databases">
        <title>Genome sequence of Thermomonas carbonis KCTC 42013T.</title>
        <authorList>
            <person name="Hyun D.-W."/>
            <person name="Bae J.-W."/>
        </authorList>
    </citation>
    <scope>NUCLEOTIDE SEQUENCE [LARGE SCALE GENOMIC DNA]</scope>
    <source>
        <strain evidence="2 3">KCTC 42013</strain>
    </source>
</reference>
<protein>
    <submittedName>
        <fullName evidence="2">Helix-turn-helix transcriptional regulator</fullName>
    </submittedName>
</protein>
<dbReference type="CDD" id="cd00093">
    <property type="entry name" value="HTH_XRE"/>
    <property type="match status" value="1"/>
</dbReference>
<organism evidence="2 3">
    <name type="scientific">Thermomonas carbonis</name>
    <dbReference type="NCBI Taxonomy" id="1463158"/>
    <lineage>
        <taxon>Bacteria</taxon>
        <taxon>Pseudomonadati</taxon>
        <taxon>Pseudomonadota</taxon>
        <taxon>Gammaproteobacteria</taxon>
        <taxon>Lysobacterales</taxon>
        <taxon>Lysobacteraceae</taxon>
        <taxon>Thermomonas</taxon>
    </lineage>
</organism>